<protein>
    <submittedName>
        <fullName evidence="2">Uncharacterized protein</fullName>
    </submittedName>
</protein>
<sequence>MEKKRDAKHLDKHRQHHRPRDAFELYEIEHMPRTLVKVPSDHHAKPHAPESNRPDYYDAQRKGDRYWCPKEEDNEGNIHTKVNIDVEAEMFIMLEHEKFERSRWMSRNDY</sequence>
<dbReference type="AlphaFoldDB" id="A0A830CSD1"/>
<dbReference type="Proteomes" id="UP000653305">
    <property type="component" value="Unassembled WGS sequence"/>
</dbReference>
<feature type="compositionally biased region" description="Basic residues" evidence="1">
    <location>
        <begin position="10"/>
        <end position="19"/>
    </location>
</feature>
<dbReference type="OrthoDB" id="913808at2759"/>
<reference evidence="2" key="1">
    <citation type="submission" date="2020-07" db="EMBL/GenBank/DDBJ databases">
        <title>Ethylene signaling mediates host invasion by parasitic plants.</title>
        <authorList>
            <person name="Yoshida S."/>
        </authorList>
    </citation>
    <scope>NUCLEOTIDE SEQUENCE</scope>
    <source>
        <strain evidence="2">Okayama</strain>
    </source>
</reference>
<keyword evidence="3" id="KW-1185">Reference proteome</keyword>
<evidence type="ECO:0000313" key="3">
    <source>
        <dbReference type="Proteomes" id="UP000653305"/>
    </source>
</evidence>
<feature type="region of interest" description="Disordered" evidence="1">
    <location>
        <begin position="1"/>
        <end position="22"/>
    </location>
</feature>
<organism evidence="2 3">
    <name type="scientific">Phtheirospermum japonicum</name>
    <dbReference type="NCBI Taxonomy" id="374723"/>
    <lineage>
        <taxon>Eukaryota</taxon>
        <taxon>Viridiplantae</taxon>
        <taxon>Streptophyta</taxon>
        <taxon>Embryophyta</taxon>
        <taxon>Tracheophyta</taxon>
        <taxon>Spermatophyta</taxon>
        <taxon>Magnoliopsida</taxon>
        <taxon>eudicotyledons</taxon>
        <taxon>Gunneridae</taxon>
        <taxon>Pentapetalae</taxon>
        <taxon>asterids</taxon>
        <taxon>lamiids</taxon>
        <taxon>Lamiales</taxon>
        <taxon>Orobanchaceae</taxon>
        <taxon>Orobanchaceae incertae sedis</taxon>
        <taxon>Phtheirospermum</taxon>
    </lineage>
</organism>
<evidence type="ECO:0000313" key="2">
    <source>
        <dbReference type="EMBL" id="GFQ02107.1"/>
    </source>
</evidence>
<accession>A0A830CSD1</accession>
<feature type="region of interest" description="Disordered" evidence="1">
    <location>
        <begin position="38"/>
        <end position="59"/>
    </location>
</feature>
<gene>
    <name evidence="2" type="ORF">PHJA_002354600</name>
</gene>
<feature type="compositionally biased region" description="Basic and acidic residues" evidence="1">
    <location>
        <begin position="39"/>
        <end position="59"/>
    </location>
</feature>
<evidence type="ECO:0000256" key="1">
    <source>
        <dbReference type="SAM" id="MobiDB-lite"/>
    </source>
</evidence>
<comment type="caution">
    <text evidence="2">The sequence shown here is derived from an EMBL/GenBank/DDBJ whole genome shotgun (WGS) entry which is preliminary data.</text>
</comment>
<dbReference type="EMBL" id="BMAC01000727">
    <property type="protein sequence ID" value="GFQ02107.1"/>
    <property type="molecule type" value="Genomic_DNA"/>
</dbReference>
<name>A0A830CSD1_9LAMI</name>
<proteinExistence type="predicted"/>